<name>A0A2A9MFM9_BESBE</name>
<comment type="caution">
    <text evidence="7">The sequence shown here is derived from an EMBL/GenBank/DDBJ whole genome shotgun (WGS) entry which is preliminary data.</text>
</comment>
<keyword evidence="4" id="KW-0175">Coiled coil</keyword>
<feature type="compositionally biased region" description="Low complexity" evidence="5">
    <location>
        <begin position="385"/>
        <end position="401"/>
    </location>
</feature>
<dbReference type="OrthoDB" id="10251381at2759"/>
<gene>
    <name evidence="7" type="ORF">BESB_064580</name>
</gene>
<accession>A0A2A9MFM9</accession>
<feature type="compositionally biased region" description="Low complexity" evidence="5">
    <location>
        <begin position="414"/>
        <end position="433"/>
    </location>
</feature>
<protein>
    <submittedName>
        <fullName evidence="7">WD domain, G-beta repeat-containing protein</fullName>
    </submittedName>
</protein>
<dbReference type="PANTHER" id="PTHR19848:SF8">
    <property type="entry name" value="F-BOX AND WD REPEAT DOMAIN CONTAINING 7"/>
    <property type="match status" value="1"/>
</dbReference>
<feature type="region of interest" description="Disordered" evidence="5">
    <location>
        <begin position="1"/>
        <end position="26"/>
    </location>
</feature>
<feature type="region of interest" description="Disordered" evidence="5">
    <location>
        <begin position="379"/>
        <end position="473"/>
    </location>
</feature>
<reference evidence="7 8" key="1">
    <citation type="submission" date="2017-09" db="EMBL/GenBank/DDBJ databases">
        <title>Genome sequencing of Besnoitia besnoiti strain Bb-Ger1.</title>
        <authorList>
            <person name="Schares G."/>
            <person name="Venepally P."/>
            <person name="Lorenzi H.A."/>
        </authorList>
    </citation>
    <scope>NUCLEOTIDE SEQUENCE [LARGE SCALE GENOMIC DNA]</scope>
    <source>
        <strain evidence="7 8">Bb-Ger1</strain>
    </source>
</reference>
<feature type="compositionally biased region" description="Low complexity" evidence="5">
    <location>
        <begin position="1"/>
        <end position="13"/>
    </location>
</feature>
<feature type="region of interest" description="Disordered" evidence="5">
    <location>
        <begin position="95"/>
        <end position="128"/>
    </location>
</feature>
<evidence type="ECO:0000256" key="2">
    <source>
        <dbReference type="ARBA" id="ARBA00022737"/>
    </source>
</evidence>
<feature type="compositionally biased region" description="Basic and acidic residues" evidence="5">
    <location>
        <begin position="274"/>
        <end position="285"/>
    </location>
</feature>
<dbReference type="PANTHER" id="PTHR19848">
    <property type="entry name" value="WD40 REPEAT PROTEIN"/>
    <property type="match status" value="1"/>
</dbReference>
<dbReference type="Pfam" id="PF00400">
    <property type="entry name" value="WD40"/>
    <property type="match status" value="2"/>
</dbReference>
<evidence type="ECO:0000259" key="6">
    <source>
        <dbReference type="Pfam" id="PF08614"/>
    </source>
</evidence>
<dbReference type="GeneID" id="40311386"/>
<feature type="repeat" description="WD" evidence="3">
    <location>
        <begin position="848"/>
        <end position="881"/>
    </location>
</feature>
<dbReference type="KEGG" id="bbes:BESB_064580"/>
<organism evidence="7 8">
    <name type="scientific">Besnoitia besnoiti</name>
    <name type="common">Apicomplexan protozoan</name>
    <dbReference type="NCBI Taxonomy" id="94643"/>
    <lineage>
        <taxon>Eukaryota</taxon>
        <taxon>Sar</taxon>
        <taxon>Alveolata</taxon>
        <taxon>Apicomplexa</taxon>
        <taxon>Conoidasida</taxon>
        <taxon>Coccidia</taxon>
        <taxon>Eucoccidiorida</taxon>
        <taxon>Eimeriorina</taxon>
        <taxon>Sarcocystidae</taxon>
        <taxon>Besnoitia</taxon>
    </lineage>
</organism>
<dbReference type="VEuPathDB" id="ToxoDB:BESB_064580"/>
<feature type="repeat" description="WD" evidence="3">
    <location>
        <begin position="722"/>
        <end position="763"/>
    </location>
</feature>
<dbReference type="InterPro" id="IPR015943">
    <property type="entry name" value="WD40/YVTN_repeat-like_dom_sf"/>
</dbReference>
<feature type="region of interest" description="Disordered" evidence="5">
    <location>
        <begin position="274"/>
        <end position="295"/>
    </location>
</feature>
<evidence type="ECO:0000256" key="3">
    <source>
        <dbReference type="PROSITE-ProRule" id="PRU00221"/>
    </source>
</evidence>
<evidence type="ECO:0000313" key="7">
    <source>
        <dbReference type="EMBL" id="PFH34427.1"/>
    </source>
</evidence>
<evidence type="ECO:0000256" key="5">
    <source>
        <dbReference type="SAM" id="MobiDB-lite"/>
    </source>
</evidence>
<dbReference type="Proteomes" id="UP000224006">
    <property type="component" value="Chromosome VI"/>
</dbReference>
<keyword evidence="8" id="KW-1185">Reference proteome</keyword>
<feature type="repeat" description="WD" evidence="3">
    <location>
        <begin position="651"/>
        <end position="678"/>
    </location>
</feature>
<dbReference type="InterPro" id="IPR001680">
    <property type="entry name" value="WD40_rpt"/>
</dbReference>
<dbReference type="Gene3D" id="2.130.10.10">
    <property type="entry name" value="YVTN repeat-like/Quinoprotein amine dehydrogenase"/>
    <property type="match status" value="2"/>
</dbReference>
<feature type="domain" description="Autophagy-related protein 16" evidence="6">
    <location>
        <begin position="49"/>
        <end position="263"/>
    </location>
</feature>
<evidence type="ECO:0000313" key="8">
    <source>
        <dbReference type="Proteomes" id="UP000224006"/>
    </source>
</evidence>
<dbReference type="SMART" id="SM00320">
    <property type="entry name" value="WD40"/>
    <property type="match status" value="5"/>
</dbReference>
<evidence type="ECO:0000256" key="4">
    <source>
        <dbReference type="SAM" id="Coils"/>
    </source>
</evidence>
<sequence length="881" mass="92781">MRLSKSASSSGASQGRVRPCSSYSRTSRAPEDALELPVWQYVFLRRAAVRDRVQSRWFRDVLASYSSVAEENVHLLVANASALSPFASGAGLQVPPFGPRPFDGGPPASSSRTSPRVKGSDAPSPGALEAGAQEEAAGGVDMGRVIGALEIRLAETLRRMDAAEGSAAALTAKLEQTRNQLEEKVLESDVLRRLVGEREEELGDREAELGEARKACAFLQNERSQLQAALQMAQQEVMEKALENERYLRELLRYKEAEATRLNEMQQLYVSIMEKQKKREPESRGRSAAGGEEEEARRALLLLSSLERAASPGDAGAPVSPQDSGEQGPPHCAHSSHSHDASSPAAGGASRDGRSEPRSGGSGISTLTQLLSLSASWGRAKAPVSDSQTSSSSQGTTSTSSPKPVAGAGGGGFLARDGSGSAAAGGSSGPASSTRRIPSFGGAHGATDPDRPQGKRGGEPGSETPLPSARLEGDTALDCARRDWDSCRPPTRVHKSLLAHRGSVHACCAVPHVWGAEALPFQRGPRLFEKGLGCADHELLLTCGQDGFLALVDATAPALLYSFLVSPSKAPLLCVDAVPDQRIALVAAADVSLYTVNACSQRVVSTLKGHSGRITACGFLRSVAHSQTPGKGSAARGLGGAGALMTGAGGPNSATLWSCSLDRTVRLWDARRSACVKTTSLNSAVTMGAVSPDGEWLATAHQNGSVSLLNVRTEKCARVASLQLHEDAATGVAFDPRGCLLATQGKDNQVKIVDVRMWKELTILLHIEMRYNLIQTSPVFSRGEGAFVAAAAGPHVCCWALQNDASAWGVTGPGMMAGHGAGVQAMQAGRTGGLRRERASEARPEVVLRTQMTDVTCLNWQLRRGLVTGGRDGSVVLWEHE</sequence>
<proteinExistence type="predicted"/>
<keyword evidence="2" id="KW-0677">Repeat</keyword>
<dbReference type="EMBL" id="NWUJ01000006">
    <property type="protein sequence ID" value="PFH34427.1"/>
    <property type="molecule type" value="Genomic_DNA"/>
</dbReference>
<dbReference type="PROSITE" id="PS50082">
    <property type="entry name" value="WD_REPEATS_2"/>
    <property type="match status" value="3"/>
</dbReference>
<feature type="compositionally biased region" description="Basic and acidic residues" evidence="5">
    <location>
        <begin position="447"/>
        <end position="458"/>
    </location>
</feature>
<dbReference type="InterPro" id="IPR036322">
    <property type="entry name" value="WD40_repeat_dom_sf"/>
</dbReference>
<feature type="compositionally biased region" description="Low complexity" evidence="5">
    <location>
        <begin position="328"/>
        <end position="349"/>
    </location>
</feature>
<evidence type="ECO:0000256" key="1">
    <source>
        <dbReference type="ARBA" id="ARBA00022574"/>
    </source>
</evidence>
<dbReference type="RefSeq" id="XP_029218436.1">
    <property type="nucleotide sequence ID" value="XM_029364853.1"/>
</dbReference>
<dbReference type="STRING" id="94643.A0A2A9MFM9"/>
<dbReference type="InterPro" id="IPR013923">
    <property type="entry name" value="Autophagy-rel_prot_16_dom"/>
</dbReference>
<dbReference type="SUPFAM" id="SSF50978">
    <property type="entry name" value="WD40 repeat-like"/>
    <property type="match status" value="1"/>
</dbReference>
<dbReference type="AlphaFoldDB" id="A0A2A9MFM9"/>
<keyword evidence="1 3" id="KW-0853">WD repeat</keyword>
<dbReference type="PROSITE" id="PS50294">
    <property type="entry name" value="WD_REPEATS_REGION"/>
    <property type="match status" value="1"/>
</dbReference>
<dbReference type="Pfam" id="PF08614">
    <property type="entry name" value="ATG16"/>
    <property type="match status" value="1"/>
</dbReference>
<feature type="coiled-coil region" evidence="4">
    <location>
        <begin position="160"/>
        <end position="250"/>
    </location>
</feature>
<feature type="region of interest" description="Disordered" evidence="5">
    <location>
        <begin position="310"/>
        <end position="365"/>
    </location>
</feature>